<evidence type="ECO:0000259" key="6">
    <source>
        <dbReference type="PROSITE" id="PS50801"/>
    </source>
</evidence>
<dbReference type="GO" id="GO:0016020">
    <property type="term" value="C:membrane"/>
    <property type="evidence" value="ECO:0007669"/>
    <property type="project" value="UniProtKB-SubCell"/>
</dbReference>
<dbReference type="Proteomes" id="UP000181980">
    <property type="component" value="Unassembled WGS sequence"/>
</dbReference>
<keyword evidence="2 5" id="KW-0812">Transmembrane</keyword>
<dbReference type="InterPro" id="IPR001902">
    <property type="entry name" value="SLC26A/SulP_fam"/>
</dbReference>
<keyword evidence="4 5" id="KW-0472">Membrane</keyword>
<dbReference type="Gene3D" id="3.30.750.24">
    <property type="entry name" value="STAS domain"/>
    <property type="match status" value="1"/>
</dbReference>
<protein>
    <submittedName>
        <fullName evidence="7">High affinity sulphate transporter 1</fullName>
    </submittedName>
</protein>
<reference evidence="8" key="1">
    <citation type="submission" date="2016-10" db="EMBL/GenBank/DDBJ databases">
        <authorList>
            <person name="Varghese N."/>
            <person name="Submissions S."/>
        </authorList>
    </citation>
    <scope>NUCLEOTIDE SEQUENCE [LARGE SCALE GENOMIC DNA]</scope>
    <source>
        <strain evidence="8">DSM 45237</strain>
    </source>
</reference>
<name>A0A1H5MC01_9ACTN</name>
<feature type="transmembrane region" description="Helical" evidence="5">
    <location>
        <begin position="99"/>
        <end position="120"/>
    </location>
</feature>
<accession>A0A1H5MC01</accession>
<keyword evidence="8" id="KW-1185">Reference proteome</keyword>
<dbReference type="CDD" id="cd07042">
    <property type="entry name" value="STAS_SulP_like_sulfate_transporter"/>
    <property type="match status" value="1"/>
</dbReference>
<feature type="transmembrane region" description="Helical" evidence="5">
    <location>
        <begin position="250"/>
        <end position="272"/>
    </location>
</feature>
<feature type="transmembrane region" description="Helical" evidence="5">
    <location>
        <begin position="50"/>
        <end position="66"/>
    </location>
</feature>
<feature type="transmembrane region" description="Helical" evidence="5">
    <location>
        <begin position="132"/>
        <end position="150"/>
    </location>
</feature>
<dbReference type="SUPFAM" id="SSF52091">
    <property type="entry name" value="SpoIIaa-like"/>
    <property type="match status" value="1"/>
</dbReference>
<dbReference type="InterPro" id="IPR011547">
    <property type="entry name" value="SLC26A/SulP_dom"/>
</dbReference>
<evidence type="ECO:0000256" key="5">
    <source>
        <dbReference type="SAM" id="Phobius"/>
    </source>
</evidence>
<evidence type="ECO:0000256" key="3">
    <source>
        <dbReference type="ARBA" id="ARBA00022989"/>
    </source>
</evidence>
<feature type="transmembrane region" description="Helical" evidence="5">
    <location>
        <begin position="353"/>
        <end position="371"/>
    </location>
</feature>
<comment type="subcellular location">
    <subcellularLocation>
        <location evidence="1">Membrane</location>
        <topology evidence="1">Multi-pass membrane protein</topology>
    </subcellularLocation>
</comment>
<dbReference type="PROSITE" id="PS01130">
    <property type="entry name" value="SLC26A"/>
    <property type="match status" value="1"/>
</dbReference>
<feature type="transmembrane region" description="Helical" evidence="5">
    <location>
        <begin position="73"/>
        <end position="93"/>
    </location>
</feature>
<sequence>MGRMPAWFLGSLRGYRRSWLRRDLVAGLTVWAVLIPESLAYASIAGVSPVIGLYAAIPALLLYPLLGSSRHVVVGPMSATAALSAGVVGGIVSNGSGDFPAYTAGLAVAVGTLAVLAGLLRLGFLANFVSEPVLKGFIVGMALVIIVGQLPKLFGIEGGEGNFFQKLWAVVTALGDTNGWSALVGLGCLALVLILRRTAPMVPGSLAAVVLGIVLAVLLGLEDRGVSVVGHIDAGLPAPSVPDLDAASDIPLLLSGAAGVMLVGFAEGLGAAKTYARRDGYRIDANRELAGLGAANLGSGLFNGMVVNGSLSKTAVNAGAGARSQVSGWTVAALTVLTLLILTPLFAELPEPALAAVVIAAVIELVDIGGLRRLYEVNTAALASIYGRVARADFICAVGAMLGVLFFDTLPGLLIGVVLSVVLLLARTAHPHVAVLGRVAGGTGQWVDVARDPGSSPVDGVVVVRVESPLYFANADAVQDRLLELAGADGVRALVLDAATVPSVDVTAAGMLRDTETELAARGVRLLAVGDVGQVRDVLRRAGAARVVDRLYPTVDAAVAATSPGEGEAAGDGAARR</sequence>
<dbReference type="Pfam" id="PF00916">
    <property type="entry name" value="Sulfate_transp"/>
    <property type="match status" value="1"/>
</dbReference>
<dbReference type="GO" id="GO:0008271">
    <property type="term" value="F:secondary active sulfate transmembrane transporter activity"/>
    <property type="evidence" value="ECO:0007669"/>
    <property type="project" value="InterPro"/>
</dbReference>
<feature type="transmembrane region" description="Helical" evidence="5">
    <location>
        <begin position="326"/>
        <end position="347"/>
    </location>
</feature>
<dbReference type="NCBIfam" id="TIGR00815">
    <property type="entry name" value="sulP"/>
    <property type="match status" value="1"/>
</dbReference>
<keyword evidence="3 5" id="KW-1133">Transmembrane helix</keyword>
<dbReference type="OrthoDB" id="9771198at2"/>
<gene>
    <name evidence="7" type="ORF">SAMN04488561_3060</name>
</gene>
<organism evidence="7 8">
    <name type="scientific">Jiangella alba</name>
    <dbReference type="NCBI Taxonomy" id="561176"/>
    <lineage>
        <taxon>Bacteria</taxon>
        <taxon>Bacillati</taxon>
        <taxon>Actinomycetota</taxon>
        <taxon>Actinomycetes</taxon>
        <taxon>Jiangellales</taxon>
        <taxon>Jiangellaceae</taxon>
        <taxon>Jiangella</taxon>
    </lineage>
</organism>
<dbReference type="Pfam" id="PF01740">
    <property type="entry name" value="STAS"/>
    <property type="match status" value="1"/>
</dbReference>
<dbReference type="InterPro" id="IPR036513">
    <property type="entry name" value="STAS_dom_sf"/>
</dbReference>
<dbReference type="PANTHER" id="PTHR11814">
    <property type="entry name" value="SULFATE TRANSPORTER"/>
    <property type="match status" value="1"/>
</dbReference>
<dbReference type="EMBL" id="FNUC01000003">
    <property type="protein sequence ID" value="SEE86693.1"/>
    <property type="molecule type" value="Genomic_DNA"/>
</dbReference>
<evidence type="ECO:0000256" key="4">
    <source>
        <dbReference type="ARBA" id="ARBA00023136"/>
    </source>
</evidence>
<feature type="transmembrane region" description="Helical" evidence="5">
    <location>
        <begin position="392"/>
        <end position="425"/>
    </location>
</feature>
<dbReference type="InterPro" id="IPR002645">
    <property type="entry name" value="STAS_dom"/>
</dbReference>
<evidence type="ECO:0000313" key="8">
    <source>
        <dbReference type="Proteomes" id="UP000181980"/>
    </source>
</evidence>
<evidence type="ECO:0000313" key="7">
    <source>
        <dbReference type="EMBL" id="SEE86693.1"/>
    </source>
</evidence>
<dbReference type="AlphaFoldDB" id="A0A1H5MC01"/>
<evidence type="ECO:0000256" key="2">
    <source>
        <dbReference type="ARBA" id="ARBA00022692"/>
    </source>
</evidence>
<proteinExistence type="predicted"/>
<dbReference type="InterPro" id="IPR018045">
    <property type="entry name" value="S04_transporter_CS"/>
</dbReference>
<feature type="transmembrane region" description="Helical" evidence="5">
    <location>
        <begin position="202"/>
        <end position="221"/>
    </location>
</feature>
<evidence type="ECO:0000256" key="1">
    <source>
        <dbReference type="ARBA" id="ARBA00004141"/>
    </source>
</evidence>
<dbReference type="PROSITE" id="PS50801">
    <property type="entry name" value="STAS"/>
    <property type="match status" value="1"/>
</dbReference>
<dbReference type="STRING" id="561176.SAMN04488561_3060"/>
<feature type="domain" description="STAS" evidence="6">
    <location>
        <begin position="451"/>
        <end position="562"/>
    </location>
</feature>
<feature type="transmembrane region" description="Helical" evidence="5">
    <location>
        <begin position="170"/>
        <end position="195"/>
    </location>
</feature>